<keyword evidence="5" id="KW-0645">Protease</keyword>
<evidence type="ECO:0000256" key="6">
    <source>
        <dbReference type="ARBA" id="ARBA00022729"/>
    </source>
</evidence>
<dbReference type="Proteomes" id="UP000515154">
    <property type="component" value="Linkage group LG19"/>
</dbReference>
<gene>
    <name evidence="20" type="primary">LOC115222099</name>
</gene>
<keyword evidence="10" id="KW-0325">Glycoprotein</keyword>
<dbReference type="InterPro" id="IPR029058">
    <property type="entry name" value="AB_hydrolase_fold"/>
</dbReference>
<comment type="function">
    <text evidence="13">Cleaves C-terminal amino acids linked to proline in peptides such as angiotensin II, III and des-Arg9-bradykinin. This cleavage occurs at acidic pH, but enzymatic activity is retained with some substrates at neutral pH.</text>
</comment>
<dbReference type="FunFam" id="1.20.120.980:FF:000002">
    <property type="entry name" value="lysosomal Pro-X carboxypeptidase"/>
    <property type="match status" value="1"/>
</dbReference>
<evidence type="ECO:0000256" key="13">
    <source>
        <dbReference type="ARBA" id="ARBA00059701"/>
    </source>
</evidence>
<comment type="similarity">
    <text evidence="2">Belongs to the peptidase S28 family.</text>
</comment>
<organism evidence="19 20">
    <name type="scientific">Octopus sinensis</name>
    <name type="common">East Asian common octopus</name>
    <dbReference type="NCBI Taxonomy" id="2607531"/>
    <lineage>
        <taxon>Eukaryota</taxon>
        <taxon>Metazoa</taxon>
        <taxon>Spiralia</taxon>
        <taxon>Lophotrochozoa</taxon>
        <taxon>Mollusca</taxon>
        <taxon>Cephalopoda</taxon>
        <taxon>Coleoidea</taxon>
        <taxon>Octopodiformes</taxon>
        <taxon>Octopoda</taxon>
        <taxon>Incirrata</taxon>
        <taxon>Octopodidae</taxon>
        <taxon>Octopus</taxon>
    </lineage>
</organism>
<sequence length="496" mass="56147">MDRNALLPLSLLIIYAFILSSHAFLHGRPLKRQLATSSKYTPYYEPVLSAEYFHTNFETRYFTQAVDHFGRNTDTYQQRYLVSTQWWDRNGGPIFFYTGNEGDIVWFLKNTGFMMDIAGKFGAMLVFAEHRYYGKSLPYGTESYKDPVKLSYLTSEQALEDYAKLIQHMKSIIKGAQNSSVVAFGGSYGGMLSAWFRMKYAGVIVGSIAASAPIWGFPGISKCNGLFTVITNTFKLGGEHCPGNIRKSWKVIDDLGKYSEGLKFLSEELKLCSSLENSTVGDLKEWLSDTWFDLAMMDYPYSTNFLQPLPAWPVKKTCIPLNDPHLDGKHLISALAKSLQVYYNTTGKTPCFNLTQTSSSNMGDLGWSYQSCTEMVMPSCTDGIKDMFYPNKWNFTQFSESCYAQWKVVPRPNWITTEYGGKNIQAASNIVFSNGLLDPWSAFGVLKNISDTLISVIIPEGAHHLDLRFKNVDDPPSVTEARNIEQMHIRKWLKSK</sequence>
<evidence type="ECO:0000256" key="12">
    <source>
        <dbReference type="ARBA" id="ARBA00052013"/>
    </source>
</evidence>
<dbReference type="InterPro" id="IPR042269">
    <property type="entry name" value="Ser_carbopepase_S28_SKS"/>
</dbReference>
<dbReference type="GO" id="GO:0004185">
    <property type="term" value="F:serine-type carboxypeptidase activity"/>
    <property type="evidence" value="ECO:0007669"/>
    <property type="project" value="UniProtKB-EC"/>
</dbReference>
<dbReference type="Gene3D" id="3.40.50.1820">
    <property type="entry name" value="alpha/beta hydrolase"/>
    <property type="match status" value="1"/>
</dbReference>
<dbReference type="GO" id="GO:0005764">
    <property type="term" value="C:lysosome"/>
    <property type="evidence" value="ECO:0007669"/>
    <property type="project" value="UniProtKB-SubCell"/>
</dbReference>
<proteinExistence type="inferred from homology"/>
<evidence type="ECO:0000256" key="2">
    <source>
        <dbReference type="ARBA" id="ARBA00011079"/>
    </source>
</evidence>
<evidence type="ECO:0000313" key="19">
    <source>
        <dbReference type="Proteomes" id="UP000515154"/>
    </source>
</evidence>
<comment type="catalytic activity">
    <reaction evidence="12">
        <text>Cleavage of a -Pro-|-Xaa bond to release a C-terminal amino acid.</text>
        <dbReference type="EC" id="3.4.16.2"/>
    </reaction>
</comment>
<evidence type="ECO:0000256" key="9">
    <source>
        <dbReference type="ARBA" id="ARBA00023157"/>
    </source>
</evidence>
<evidence type="ECO:0000256" key="4">
    <source>
        <dbReference type="ARBA" id="ARBA00022645"/>
    </source>
</evidence>
<keyword evidence="7" id="KW-0378">Hydrolase</keyword>
<dbReference type="InterPro" id="IPR008758">
    <property type="entry name" value="Peptidase_S28"/>
</dbReference>
<evidence type="ECO:0000256" key="10">
    <source>
        <dbReference type="ARBA" id="ARBA00023180"/>
    </source>
</evidence>
<dbReference type="RefSeq" id="XP_029648074.1">
    <property type="nucleotide sequence ID" value="XM_029792214.2"/>
</dbReference>
<dbReference type="GO" id="GO:0043535">
    <property type="term" value="P:regulation of blood vessel endothelial cell migration"/>
    <property type="evidence" value="ECO:0007669"/>
    <property type="project" value="TreeGrafter"/>
</dbReference>
<feature type="transmembrane region" description="Helical" evidence="18">
    <location>
        <begin position="6"/>
        <end position="25"/>
    </location>
</feature>
<evidence type="ECO:0000256" key="1">
    <source>
        <dbReference type="ARBA" id="ARBA00004371"/>
    </source>
</evidence>
<dbReference type="PANTHER" id="PTHR11010:SF38">
    <property type="entry name" value="LYSOSOMAL PRO-X CARBOXYPEPTIDASE"/>
    <property type="match status" value="1"/>
</dbReference>
<evidence type="ECO:0000256" key="18">
    <source>
        <dbReference type="SAM" id="Phobius"/>
    </source>
</evidence>
<reference evidence="20" key="1">
    <citation type="submission" date="2025-08" db="UniProtKB">
        <authorList>
            <consortium name="RefSeq"/>
        </authorList>
    </citation>
    <scope>IDENTIFICATION</scope>
</reference>
<dbReference type="KEGG" id="osn:115222099"/>
<evidence type="ECO:0000256" key="11">
    <source>
        <dbReference type="ARBA" id="ARBA00023228"/>
    </source>
</evidence>
<dbReference type="PANTHER" id="PTHR11010">
    <property type="entry name" value="PROTEASE S28 PRO-X CARBOXYPEPTIDASE-RELATED"/>
    <property type="match status" value="1"/>
</dbReference>
<name>A0A6P7TAT6_9MOLL</name>
<evidence type="ECO:0000256" key="16">
    <source>
        <dbReference type="ARBA" id="ARBA00076475"/>
    </source>
</evidence>
<dbReference type="GO" id="GO:0008239">
    <property type="term" value="F:dipeptidyl-peptidase activity"/>
    <property type="evidence" value="ECO:0007669"/>
    <property type="project" value="TreeGrafter"/>
</dbReference>
<evidence type="ECO:0000256" key="3">
    <source>
        <dbReference type="ARBA" id="ARBA00011738"/>
    </source>
</evidence>
<keyword evidence="11" id="KW-0458">Lysosome</keyword>
<comment type="subcellular location">
    <subcellularLocation>
        <location evidence="1">Lysosome</location>
    </subcellularLocation>
</comment>
<keyword evidence="4 20" id="KW-0121">Carboxypeptidase</keyword>
<dbReference type="AlphaFoldDB" id="A0A6P7TAT6"/>
<evidence type="ECO:0000256" key="15">
    <source>
        <dbReference type="ARBA" id="ARBA00073691"/>
    </source>
</evidence>
<evidence type="ECO:0000256" key="8">
    <source>
        <dbReference type="ARBA" id="ARBA00023145"/>
    </source>
</evidence>
<dbReference type="Pfam" id="PF05577">
    <property type="entry name" value="Peptidase_S28"/>
    <property type="match status" value="1"/>
</dbReference>
<dbReference type="Gene3D" id="1.20.120.980">
    <property type="entry name" value="Serine carboxypeptidase S28, SKS domain"/>
    <property type="match status" value="1"/>
</dbReference>
<dbReference type="SUPFAM" id="SSF53474">
    <property type="entry name" value="alpha/beta-Hydrolases"/>
    <property type="match status" value="1"/>
</dbReference>
<dbReference type="GO" id="GO:0003085">
    <property type="term" value="P:negative regulation of systemic arterial blood pressure"/>
    <property type="evidence" value="ECO:0007669"/>
    <property type="project" value="TreeGrafter"/>
</dbReference>
<keyword evidence="18" id="KW-1133">Transmembrane helix</keyword>
<evidence type="ECO:0000256" key="7">
    <source>
        <dbReference type="ARBA" id="ARBA00022801"/>
    </source>
</evidence>
<dbReference type="GO" id="GO:0006508">
    <property type="term" value="P:proteolysis"/>
    <property type="evidence" value="ECO:0007669"/>
    <property type="project" value="UniProtKB-KW"/>
</dbReference>
<keyword evidence="18" id="KW-0472">Membrane</keyword>
<keyword evidence="8" id="KW-0865">Zymogen</keyword>
<evidence type="ECO:0000313" key="20">
    <source>
        <dbReference type="RefSeq" id="XP_029648074.1"/>
    </source>
</evidence>
<keyword evidence="6" id="KW-0732">Signal</keyword>
<protein>
    <recommendedName>
        <fullName evidence="15">Lysosomal Pro-X carboxypeptidase</fullName>
        <ecNumber evidence="14">3.4.16.2</ecNumber>
    </recommendedName>
    <alternativeName>
        <fullName evidence="17">Proline carboxypeptidase</fullName>
    </alternativeName>
    <alternativeName>
        <fullName evidence="16">Prolylcarboxypeptidase</fullName>
    </alternativeName>
</protein>
<evidence type="ECO:0000256" key="14">
    <source>
        <dbReference type="ARBA" id="ARBA00066456"/>
    </source>
</evidence>
<comment type="subunit">
    <text evidence="3">Homodimer.</text>
</comment>
<keyword evidence="18" id="KW-0812">Transmembrane</keyword>
<dbReference type="EC" id="3.4.16.2" evidence="14"/>
<keyword evidence="19" id="KW-1185">Reference proteome</keyword>
<evidence type="ECO:0000256" key="5">
    <source>
        <dbReference type="ARBA" id="ARBA00022670"/>
    </source>
</evidence>
<evidence type="ECO:0000256" key="17">
    <source>
        <dbReference type="ARBA" id="ARBA00076608"/>
    </source>
</evidence>
<keyword evidence="9" id="KW-1015">Disulfide bond</keyword>
<accession>A0A6P7TAT6</accession>